<dbReference type="Pfam" id="PF02653">
    <property type="entry name" value="BPD_transp_2"/>
    <property type="match status" value="1"/>
</dbReference>
<keyword evidence="12" id="KW-1185">Reference proteome</keyword>
<comment type="caution">
    <text evidence="11">The sequence shown here is derived from an EMBL/GenBank/DDBJ whole genome shotgun (WGS) entry which is preliminary data.</text>
</comment>
<dbReference type="PANTHER" id="PTHR11795:SF371">
    <property type="entry name" value="HIGH-AFFINITY BRANCHED-CHAIN AMINO ACID TRANSPORT SYSTEM PERMEASE PROTEIN LIVH"/>
    <property type="match status" value="1"/>
</dbReference>
<name>A0ABT5YN74_9PROT</name>
<keyword evidence="7 10" id="KW-1133">Transmembrane helix</keyword>
<protein>
    <submittedName>
        <fullName evidence="11">Branched-chain amino acid ABC transporter permease</fullName>
    </submittedName>
</protein>
<feature type="transmembrane region" description="Helical" evidence="10">
    <location>
        <begin position="140"/>
        <end position="157"/>
    </location>
</feature>
<evidence type="ECO:0000256" key="8">
    <source>
        <dbReference type="ARBA" id="ARBA00023136"/>
    </source>
</evidence>
<feature type="transmembrane region" description="Helical" evidence="10">
    <location>
        <begin position="91"/>
        <end position="113"/>
    </location>
</feature>
<dbReference type="PANTHER" id="PTHR11795">
    <property type="entry name" value="BRANCHED-CHAIN AMINO ACID TRANSPORT SYSTEM PERMEASE PROTEIN LIVH"/>
    <property type="match status" value="1"/>
</dbReference>
<keyword evidence="4" id="KW-0997">Cell inner membrane</keyword>
<dbReference type="InterPro" id="IPR001851">
    <property type="entry name" value="ABC_transp_permease"/>
</dbReference>
<dbReference type="Proteomes" id="UP001215503">
    <property type="component" value="Unassembled WGS sequence"/>
</dbReference>
<comment type="subcellular location">
    <subcellularLocation>
        <location evidence="1">Cell membrane</location>
        <topology evidence="1">Multi-pass membrane protein</topology>
    </subcellularLocation>
</comment>
<comment type="similarity">
    <text evidence="9">Belongs to the binding-protein-dependent transport system permease family. LivHM subfamily.</text>
</comment>
<evidence type="ECO:0000256" key="7">
    <source>
        <dbReference type="ARBA" id="ARBA00022989"/>
    </source>
</evidence>
<keyword evidence="8 10" id="KW-0472">Membrane</keyword>
<evidence type="ECO:0000256" key="10">
    <source>
        <dbReference type="SAM" id="Phobius"/>
    </source>
</evidence>
<keyword evidence="6" id="KW-0029">Amino-acid transport</keyword>
<feature type="transmembrane region" description="Helical" evidence="10">
    <location>
        <begin position="186"/>
        <end position="207"/>
    </location>
</feature>
<reference evidence="11 12" key="1">
    <citation type="submission" date="2023-03" db="EMBL/GenBank/DDBJ databases">
        <title>Fodinicurvata sp. CAU 1616 isolated from sea sendiment.</title>
        <authorList>
            <person name="Kim W."/>
        </authorList>
    </citation>
    <scope>NUCLEOTIDE SEQUENCE [LARGE SCALE GENOMIC DNA]</scope>
    <source>
        <strain evidence="11 12">CAU 1616</strain>
    </source>
</reference>
<proteinExistence type="inferred from homology"/>
<feature type="transmembrane region" description="Helical" evidence="10">
    <location>
        <begin position="254"/>
        <end position="275"/>
    </location>
</feature>
<keyword evidence="3" id="KW-1003">Cell membrane</keyword>
<evidence type="ECO:0000256" key="6">
    <source>
        <dbReference type="ARBA" id="ARBA00022970"/>
    </source>
</evidence>
<organism evidence="11 12">
    <name type="scientific">Aquibaculum arenosum</name>
    <dbReference type="NCBI Taxonomy" id="3032591"/>
    <lineage>
        <taxon>Bacteria</taxon>
        <taxon>Pseudomonadati</taxon>
        <taxon>Pseudomonadota</taxon>
        <taxon>Alphaproteobacteria</taxon>
        <taxon>Rhodospirillales</taxon>
        <taxon>Rhodovibrionaceae</taxon>
        <taxon>Aquibaculum</taxon>
    </lineage>
</organism>
<dbReference type="CDD" id="cd06582">
    <property type="entry name" value="TM_PBP1_LivH_like"/>
    <property type="match status" value="1"/>
</dbReference>
<gene>
    <name evidence="11" type="ORF">P2G67_10150</name>
</gene>
<accession>A0ABT5YN74</accession>
<evidence type="ECO:0000256" key="4">
    <source>
        <dbReference type="ARBA" id="ARBA00022519"/>
    </source>
</evidence>
<dbReference type="InterPro" id="IPR052157">
    <property type="entry name" value="BCAA_transport_permease"/>
</dbReference>
<keyword evidence="2" id="KW-0813">Transport</keyword>
<evidence type="ECO:0000256" key="5">
    <source>
        <dbReference type="ARBA" id="ARBA00022692"/>
    </source>
</evidence>
<evidence type="ECO:0000256" key="9">
    <source>
        <dbReference type="ARBA" id="ARBA00037998"/>
    </source>
</evidence>
<evidence type="ECO:0000313" key="12">
    <source>
        <dbReference type="Proteomes" id="UP001215503"/>
    </source>
</evidence>
<evidence type="ECO:0000256" key="3">
    <source>
        <dbReference type="ARBA" id="ARBA00022475"/>
    </source>
</evidence>
<evidence type="ECO:0000256" key="1">
    <source>
        <dbReference type="ARBA" id="ARBA00004651"/>
    </source>
</evidence>
<feature type="transmembrane region" description="Helical" evidence="10">
    <location>
        <begin position="219"/>
        <end position="247"/>
    </location>
</feature>
<dbReference type="EMBL" id="JARHUD010000005">
    <property type="protein sequence ID" value="MDF2096337.1"/>
    <property type="molecule type" value="Genomic_DNA"/>
</dbReference>
<keyword evidence="5 10" id="KW-0812">Transmembrane</keyword>
<feature type="transmembrane region" description="Helical" evidence="10">
    <location>
        <begin position="7"/>
        <end position="34"/>
    </location>
</feature>
<feature type="transmembrane region" description="Helical" evidence="10">
    <location>
        <begin position="46"/>
        <end position="79"/>
    </location>
</feature>
<sequence>MDILQLLIYGIVLGGVIALGAIGVSLTFGILGFANFSHGDLMSTGAYIALIFFTTLAWPLWIALPIAMIATAALALAIDRSLYRWFRTRQPVILLISSFGVALILRSLVQMIWGPDTITYQTGIQMPYRVAGLRIRPDQITILLCTIFLVLAVHLFLQRTKMGKAMRAMADNPNLARLSGIDTERVVLWTWVLGGGLAGAAGVFLGLDTRLHPEMGWTLLLPIFAAAILSGIGKPYGAIVGGLVIGIVQEMSTLVIAAAYKPAIAFAILVVMLIVRPTGLFSGRSTV</sequence>
<evidence type="ECO:0000256" key="2">
    <source>
        <dbReference type="ARBA" id="ARBA00022448"/>
    </source>
</evidence>
<dbReference type="RefSeq" id="WP_275822646.1">
    <property type="nucleotide sequence ID" value="NZ_JARHUD010000005.1"/>
</dbReference>
<evidence type="ECO:0000313" key="11">
    <source>
        <dbReference type="EMBL" id="MDF2096337.1"/>
    </source>
</evidence>